<gene>
    <name evidence="2" type="ORF">SI7747_13016585</name>
    <name evidence="3" type="ORF">SI8410_13017910</name>
</gene>
<feature type="region of interest" description="Disordered" evidence="1">
    <location>
        <begin position="1"/>
        <end position="34"/>
    </location>
</feature>
<feature type="compositionally biased region" description="Low complexity" evidence="1">
    <location>
        <begin position="20"/>
        <end position="34"/>
    </location>
</feature>
<accession>A0A7I8JL22</accession>
<protein>
    <submittedName>
        <fullName evidence="2">Uncharacterized protein</fullName>
    </submittedName>
</protein>
<evidence type="ECO:0000313" key="2">
    <source>
        <dbReference type="EMBL" id="CAA2630939.1"/>
    </source>
</evidence>
<dbReference type="AlphaFoldDB" id="A0A7I8JL22"/>
<sequence length="72" mass="7337">MVSRGGPNPPPQIAFGGGAQPSSSSSSAAGAGNMMNKAGFAGGYDMGELDQALFLYLEGQERSAGREQRPSM</sequence>
<evidence type="ECO:0000256" key="1">
    <source>
        <dbReference type="SAM" id="MobiDB-lite"/>
    </source>
</evidence>
<dbReference type="EMBL" id="LR746276">
    <property type="protein sequence ID" value="CAA7407232.1"/>
    <property type="molecule type" value="Genomic_DNA"/>
</dbReference>
<dbReference type="Proteomes" id="UP000663760">
    <property type="component" value="Chromosome 13"/>
</dbReference>
<evidence type="ECO:0000313" key="4">
    <source>
        <dbReference type="Proteomes" id="UP000663760"/>
    </source>
</evidence>
<proteinExistence type="predicted"/>
<name>A0A7I8JL22_SPIIN</name>
<evidence type="ECO:0000313" key="3">
    <source>
        <dbReference type="EMBL" id="CAA7407232.1"/>
    </source>
</evidence>
<organism evidence="2">
    <name type="scientific">Spirodela intermedia</name>
    <name type="common">Intermediate duckweed</name>
    <dbReference type="NCBI Taxonomy" id="51605"/>
    <lineage>
        <taxon>Eukaryota</taxon>
        <taxon>Viridiplantae</taxon>
        <taxon>Streptophyta</taxon>
        <taxon>Embryophyta</taxon>
        <taxon>Tracheophyta</taxon>
        <taxon>Spermatophyta</taxon>
        <taxon>Magnoliopsida</taxon>
        <taxon>Liliopsida</taxon>
        <taxon>Araceae</taxon>
        <taxon>Lemnoideae</taxon>
        <taxon>Spirodela</taxon>
    </lineage>
</organism>
<keyword evidence="4" id="KW-1185">Reference proteome</keyword>
<reference evidence="2" key="1">
    <citation type="submission" date="2019-12" db="EMBL/GenBank/DDBJ databases">
        <authorList>
            <person name="Scholz U."/>
            <person name="Mascher M."/>
            <person name="Fiebig A."/>
        </authorList>
    </citation>
    <scope>NUCLEOTIDE SEQUENCE</scope>
</reference>
<dbReference type="EMBL" id="LR743600">
    <property type="protein sequence ID" value="CAA2630939.1"/>
    <property type="molecule type" value="Genomic_DNA"/>
</dbReference>